<evidence type="ECO:0000256" key="6">
    <source>
        <dbReference type="ARBA" id="ARBA00023229"/>
    </source>
</evidence>
<evidence type="ECO:0000256" key="2">
    <source>
        <dbReference type="ARBA" id="ARBA00006706"/>
    </source>
</evidence>
<keyword evidence="10" id="KW-1185">Reference proteome</keyword>
<evidence type="ECO:0000256" key="7">
    <source>
        <dbReference type="ARBA" id="ARBA00069024"/>
    </source>
</evidence>
<evidence type="ECO:0000313" key="10">
    <source>
        <dbReference type="Proteomes" id="UP000553980"/>
    </source>
</evidence>
<dbReference type="PROSITE" id="PS00723">
    <property type="entry name" value="POLYPRENYL_SYNTHASE_1"/>
    <property type="match status" value="1"/>
</dbReference>
<evidence type="ECO:0000256" key="5">
    <source>
        <dbReference type="ARBA" id="ARBA00022842"/>
    </source>
</evidence>
<accession>A0AB34YVS8</accession>
<dbReference type="PANTHER" id="PTHR43281">
    <property type="entry name" value="FARNESYL DIPHOSPHATE SYNTHASE"/>
    <property type="match status" value="1"/>
</dbReference>
<dbReference type="SFLD" id="SFLDG01017">
    <property type="entry name" value="Polyprenyl_Transferase_Like"/>
    <property type="match status" value="1"/>
</dbReference>
<dbReference type="GO" id="GO:0046872">
    <property type="term" value="F:metal ion binding"/>
    <property type="evidence" value="ECO:0007669"/>
    <property type="project" value="UniProtKB-KW"/>
</dbReference>
<dbReference type="Proteomes" id="UP000553980">
    <property type="component" value="Unassembled WGS sequence"/>
</dbReference>
<dbReference type="CDD" id="cd00685">
    <property type="entry name" value="Trans_IPPS_HT"/>
    <property type="match status" value="1"/>
</dbReference>
<evidence type="ECO:0000256" key="4">
    <source>
        <dbReference type="ARBA" id="ARBA00022723"/>
    </source>
</evidence>
<dbReference type="PANTHER" id="PTHR43281:SF1">
    <property type="entry name" value="FARNESYL DIPHOSPHATE SYNTHASE"/>
    <property type="match status" value="1"/>
</dbReference>
<comment type="caution">
    <text evidence="9">The sequence shown here is derived from an EMBL/GenBank/DDBJ whole genome shotgun (WGS) entry which is preliminary data.</text>
</comment>
<keyword evidence="5" id="KW-0460">Magnesium</keyword>
<keyword evidence="4" id="KW-0479">Metal-binding</keyword>
<dbReference type="SUPFAM" id="SSF48576">
    <property type="entry name" value="Terpenoid synthases"/>
    <property type="match status" value="1"/>
</dbReference>
<dbReference type="SFLD" id="SFLDS00005">
    <property type="entry name" value="Isoprenoid_Synthase_Type_I"/>
    <property type="match status" value="1"/>
</dbReference>
<dbReference type="EMBL" id="JACIEX010000010">
    <property type="protein sequence ID" value="MBB4095383.1"/>
    <property type="molecule type" value="Genomic_DNA"/>
</dbReference>
<dbReference type="GO" id="GO:0005737">
    <property type="term" value="C:cytoplasm"/>
    <property type="evidence" value="ECO:0007669"/>
    <property type="project" value="UniProtKB-ARBA"/>
</dbReference>
<keyword evidence="6" id="KW-0414">Isoprene biosynthesis</keyword>
<dbReference type="NCBIfam" id="NF045485">
    <property type="entry name" value="FPPsyn"/>
    <property type="match status" value="1"/>
</dbReference>
<proteinExistence type="inferred from homology"/>
<dbReference type="GO" id="GO:0016114">
    <property type="term" value="P:terpenoid biosynthetic process"/>
    <property type="evidence" value="ECO:0007669"/>
    <property type="project" value="UniProtKB-ARBA"/>
</dbReference>
<dbReference type="InterPro" id="IPR000092">
    <property type="entry name" value="Polyprenyl_synt"/>
</dbReference>
<organism evidence="9 10">
    <name type="scientific">Brucella pecoris</name>
    <dbReference type="NCBI Taxonomy" id="867683"/>
    <lineage>
        <taxon>Bacteria</taxon>
        <taxon>Pseudomonadati</taxon>
        <taxon>Pseudomonadota</taxon>
        <taxon>Alphaproteobacteria</taxon>
        <taxon>Hyphomicrobiales</taxon>
        <taxon>Brucellaceae</taxon>
        <taxon>Brucella/Ochrobactrum group</taxon>
        <taxon>Brucella</taxon>
    </lineage>
</organism>
<comment type="similarity">
    <text evidence="2 8">Belongs to the FPP/GGPP synthase family.</text>
</comment>
<dbReference type="PROSITE" id="PS00444">
    <property type="entry name" value="POLYPRENYL_SYNTHASE_2"/>
    <property type="match status" value="1"/>
</dbReference>
<dbReference type="FunFam" id="1.10.600.10:FF:000001">
    <property type="entry name" value="Geranylgeranyl diphosphate synthase"/>
    <property type="match status" value="1"/>
</dbReference>
<dbReference type="InterPro" id="IPR008949">
    <property type="entry name" value="Isoprenoid_synthase_dom_sf"/>
</dbReference>
<dbReference type="InterPro" id="IPR053378">
    <property type="entry name" value="Prenyl_diphosphate_synthase"/>
</dbReference>
<comment type="cofactor">
    <cofactor evidence="1">
        <name>Mg(2+)</name>
        <dbReference type="ChEBI" id="CHEBI:18420"/>
    </cofactor>
</comment>
<evidence type="ECO:0000256" key="1">
    <source>
        <dbReference type="ARBA" id="ARBA00001946"/>
    </source>
</evidence>
<dbReference type="Gene3D" id="1.10.600.10">
    <property type="entry name" value="Farnesyl Diphosphate Synthase"/>
    <property type="match status" value="1"/>
</dbReference>
<dbReference type="GO" id="GO:0004659">
    <property type="term" value="F:prenyltransferase activity"/>
    <property type="evidence" value="ECO:0007669"/>
    <property type="project" value="InterPro"/>
</dbReference>
<name>A0AB34YVS8_9HYPH</name>
<evidence type="ECO:0000313" key="9">
    <source>
        <dbReference type="EMBL" id="MBB4095383.1"/>
    </source>
</evidence>
<keyword evidence="3 8" id="KW-0808">Transferase</keyword>
<dbReference type="AlphaFoldDB" id="A0AB34YVS8"/>
<protein>
    <recommendedName>
        <fullName evidence="7">Probable farnesyl diphosphate synthase</fullName>
    </recommendedName>
</protein>
<reference evidence="9 10" key="1">
    <citation type="submission" date="2020-08" db="EMBL/GenBank/DDBJ databases">
        <title>Genomic Encyclopedia of Type Strains, Phase IV (KMG-IV): sequencing the most valuable type-strain genomes for metagenomic binning, comparative biology and taxonomic classification.</title>
        <authorList>
            <person name="Goeker M."/>
        </authorList>
    </citation>
    <scope>NUCLEOTIDE SEQUENCE [LARGE SCALE GENOMIC DNA]</scope>
    <source>
        <strain evidence="9 10">DSM 23868</strain>
    </source>
</reference>
<sequence length="316" mass="33380">MTNSALSSIPFAMEKLSTDFTAILNHRAMEVEMALTGLLDQRLRTGEIARPERLLGAMRHGVLNGGKRLRPFLVVESAALFGKSGDAVLRVAAALECIHCYSLVHDDLPAMDDDDLRRGQPTVHKAFDEAAAILAGDSLLTYAFDIISSDETDLDPTIRVQLVSALARASGLGGMAGGQALDLMAEASKPDEAGIITLQAMKTGALIRFACEAGAIIANASSEDRERMAEFGSAIGLAFQLADDLLDVTADAEAMGKATGKDAAAGKATLVSLHGIDWTRKQLSGLVAQAESLLAPFGKDADILKQAARFIAERQS</sequence>
<evidence type="ECO:0000256" key="3">
    <source>
        <dbReference type="ARBA" id="ARBA00022679"/>
    </source>
</evidence>
<dbReference type="InterPro" id="IPR033749">
    <property type="entry name" value="Polyprenyl_synt_CS"/>
</dbReference>
<evidence type="ECO:0000256" key="8">
    <source>
        <dbReference type="RuleBase" id="RU004466"/>
    </source>
</evidence>
<gene>
    <name evidence="9" type="ORF">GGQ79_003929</name>
</gene>
<dbReference type="Pfam" id="PF00348">
    <property type="entry name" value="polyprenyl_synt"/>
    <property type="match status" value="1"/>
</dbReference>